<feature type="chain" id="PRO_5026676141" description="Fimbrial protein" evidence="1">
    <location>
        <begin position="22"/>
        <end position="115"/>
    </location>
</feature>
<protein>
    <recommendedName>
        <fullName evidence="4">Fimbrial protein</fullName>
    </recommendedName>
</protein>
<sequence length="115" mass="12083">MMKTVLKATLITALITGPVLAADGNGKVQLSDLHFATAANGLQQIEGTGTNVSGGPVKTVIVKFNLLQNGAVIGNTAAMAENLEPGQQWKLQAPYDSITNKPDSFKVTELTVFNN</sequence>
<accession>A0A6L3XSB1</accession>
<organism evidence="2 3">
    <name type="scientific">Enterobacter hormaechei</name>
    <dbReference type="NCBI Taxonomy" id="158836"/>
    <lineage>
        <taxon>Bacteria</taxon>
        <taxon>Pseudomonadati</taxon>
        <taxon>Pseudomonadota</taxon>
        <taxon>Gammaproteobacteria</taxon>
        <taxon>Enterobacterales</taxon>
        <taxon>Enterobacteriaceae</taxon>
        <taxon>Enterobacter</taxon>
        <taxon>Enterobacter cloacae complex</taxon>
    </lineage>
</organism>
<comment type="caution">
    <text evidence="2">The sequence shown here is derived from an EMBL/GenBank/DDBJ whole genome shotgun (WGS) entry which is preliminary data.</text>
</comment>
<gene>
    <name evidence="2" type="ORF">F9C29_21200</name>
</gene>
<evidence type="ECO:0000256" key="1">
    <source>
        <dbReference type="SAM" id="SignalP"/>
    </source>
</evidence>
<dbReference type="Proteomes" id="UP000476281">
    <property type="component" value="Unassembled WGS sequence"/>
</dbReference>
<evidence type="ECO:0000313" key="2">
    <source>
        <dbReference type="EMBL" id="KAB2507612.1"/>
    </source>
</evidence>
<evidence type="ECO:0000313" key="3">
    <source>
        <dbReference type="Proteomes" id="UP000476281"/>
    </source>
</evidence>
<feature type="signal peptide" evidence="1">
    <location>
        <begin position="1"/>
        <end position="21"/>
    </location>
</feature>
<dbReference type="AlphaFoldDB" id="A0A6L3XSB1"/>
<evidence type="ECO:0008006" key="4">
    <source>
        <dbReference type="Google" id="ProtNLM"/>
    </source>
</evidence>
<keyword evidence="1" id="KW-0732">Signal</keyword>
<dbReference type="RefSeq" id="WP_032610154.1">
    <property type="nucleotide sequence ID" value="NZ_FKCN01000023.1"/>
</dbReference>
<proteinExistence type="predicted"/>
<dbReference type="InterPro" id="IPR047676">
    <property type="entry name" value="FxLYD_dom"/>
</dbReference>
<dbReference type="EMBL" id="WBSZ01000932">
    <property type="protein sequence ID" value="KAB2507612.1"/>
    <property type="molecule type" value="Genomic_DNA"/>
</dbReference>
<dbReference type="NCBIfam" id="NF038353">
    <property type="entry name" value="FxLYD_dom"/>
    <property type="match status" value="1"/>
</dbReference>
<reference evidence="2 3" key="1">
    <citation type="submission" date="2019-09" db="EMBL/GenBank/DDBJ databases">
        <title>Reversal of blaTEM antimicrobial resistance by CRISPR-Cas9 in clinical E. coli and other Enterobacteriaceae strains.</title>
        <authorList>
            <person name="Tagliaferri T."/>
            <person name="Guimaraes N."/>
            <person name="Pereira M."/>
            <person name="Felicori L."/>
            <person name="Horz H.-P."/>
            <person name="Santos S."/>
            <person name="Mendes T."/>
        </authorList>
    </citation>
    <scope>NUCLEOTIDE SEQUENCE [LARGE SCALE GENOMIC DNA]</scope>
    <source>
        <strain evidence="2 3">E2_blaTEM_MG</strain>
    </source>
</reference>
<name>A0A6L3XSB1_9ENTR</name>